<keyword evidence="1" id="KW-0472">Membrane</keyword>
<dbReference type="OrthoDB" id="3250770at2759"/>
<dbReference type="AlphaFoldDB" id="A0A9P7S4W3"/>
<reference evidence="2" key="1">
    <citation type="journal article" date="2021" name="Genome Biol. Evol.">
        <title>The assembled and annotated genome of the fairy-ring fungus Marasmius oreades.</title>
        <authorList>
            <person name="Hiltunen M."/>
            <person name="Ament-Velasquez S.L."/>
            <person name="Johannesson H."/>
        </authorList>
    </citation>
    <scope>NUCLEOTIDE SEQUENCE</scope>
    <source>
        <strain evidence="2">03SP1</strain>
    </source>
</reference>
<dbReference type="KEGG" id="more:E1B28_006031"/>
<organism evidence="2 3">
    <name type="scientific">Marasmius oreades</name>
    <name type="common">fairy-ring Marasmius</name>
    <dbReference type="NCBI Taxonomy" id="181124"/>
    <lineage>
        <taxon>Eukaryota</taxon>
        <taxon>Fungi</taxon>
        <taxon>Dikarya</taxon>
        <taxon>Basidiomycota</taxon>
        <taxon>Agaricomycotina</taxon>
        <taxon>Agaricomycetes</taxon>
        <taxon>Agaricomycetidae</taxon>
        <taxon>Agaricales</taxon>
        <taxon>Marasmiineae</taxon>
        <taxon>Marasmiaceae</taxon>
        <taxon>Marasmius</taxon>
    </lineage>
</organism>
<proteinExistence type="predicted"/>
<accession>A0A9P7S4W3</accession>
<feature type="transmembrane region" description="Helical" evidence="1">
    <location>
        <begin position="6"/>
        <end position="26"/>
    </location>
</feature>
<evidence type="ECO:0000313" key="3">
    <source>
        <dbReference type="Proteomes" id="UP001049176"/>
    </source>
</evidence>
<protein>
    <submittedName>
        <fullName evidence="2">Uncharacterized protein</fullName>
    </submittedName>
</protein>
<dbReference type="RefSeq" id="XP_043011728.1">
    <property type="nucleotide sequence ID" value="XM_043150638.1"/>
</dbReference>
<keyword evidence="1" id="KW-0812">Transmembrane</keyword>
<dbReference type="GeneID" id="66075107"/>
<comment type="caution">
    <text evidence="2">The sequence shown here is derived from an EMBL/GenBank/DDBJ whole genome shotgun (WGS) entry which is preliminary data.</text>
</comment>
<evidence type="ECO:0000313" key="2">
    <source>
        <dbReference type="EMBL" id="KAG7095258.1"/>
    </source>
</evidence>
<dbReference type="EMBL" id="CM032183">
    <property type="protein sequence ID" value="KAG7095258.1"/>
    <property type="molecule type" value="Genomic_DNA"/>
</dbReference>
<gene>
    <name evidence="2" type="ORF">E1B28_006031</name>
</gene>
<dbReference type="Proteomes" id="UP001049176">
    <property type="component" value="Chromosome 3"/>
</dbReference>
<keyword evidence="3" id="KW-1185">Reference proteome</keyword>
<sequence>MACSFFTRILGMILFIIPMTLAGVYITEPWADSKWTACQCQTLSWKDDAHPPHLFHMTGPAVADLYTEAGHYTASVQIDDIKSGSVTVCLPDPCTIEYRSSQYEVRINADDKIYWSHSFNITNIRCSPNACNPQKHPQAFVAAESDTILSDARTKSSASSEILHQTTVPLAVTSSPVIGVPQNKPSVSTASTVPAASSDTPLQPASFGLQSHRNGASTRFTKSGHWLDSEKMKFRLVFIVWPALVGISMAL</sequence>
<name>A0A9P7S4W3_9AGAR</name>
<evidence type="ECO:0000256" key="1">
    <source>
        <dbReference type="SAM" id="Phobius"/>
    </source>
</evidence>
<keyword evidence="1" id="KW-1133">Transmembrane helix</keyword>